<proteinExistence type="inferred from homology"/>
<gene>
    <name evidence="5" type="ORF">C5167_003871</name>
</gene>
<sequence length="232" mass="26093">MAPKRSSGKVVVKATKKVVETVDISVDVDEIGEVTNPEETITKDINVVVEETIKKKPQQETAAKVTPLKIEGAKDQTEKKKDGKEEAKKTQDGEETEKSQEENEKTKVEKKKVKKTQEKGKEEKEKKQRTGRKRKMFTGIEGEYKRYVFKVLKQVHPDLGVSSRAMVIINGLMNDMFERLAKEAAKLCDYTGRMTMSSREIQAAVRLVLPGELGKHAISEGVKAVTNYTSHE</sequence>
<dbReference type="PANTHER" id="PTHR23428">
    <property type="entry name" value="HISTONE H2B"/>
    <property type="match status" value="1"/>
</dbReference>
<feature type="compositionally biased region" description="Basic and acidic residues" evidence="3">
    <location>
        <begin position="71"/>
        <end position="107"/>
    </location>
</feature>
<accession>A0A4Y7KYU1</accession>
<evidence type="ECO:0000256" key="3">
    <source>
        <dbReference type="SAM" id="MobiDB-lite"/>
    </source>
</evidence>
<organism evidence="5 6">
    <name type="scientific">Papaver somniferum</name>
    <name type="common">Opium poppy</name>
    <dbReference type="NCBI Taxonomy" id="3469"/>
    <lineage>
        <taxon>Eukaryota</taxon>
        <taxon>Viridiplantae</taxon>
        <taxon>Streptophyta</taxon>
        <taxon>Embryophyta</taxon>
        <taxon>Tracheophyta</taxon>
        <taxon>Spermatophyta</taxon>
        <taxon>Magnoliopsida</taxon>
        <taxon>Ranunculales</taxon>
        <taxon>Papaveraceae</taxon>
        <taxon>Papaveroideae</taxon>
        <taxon>Papaver</taxon>
    </lineage>
</organism>
<feature type="region of interest" description="Disordered" evidence="3">
    <location>
        <begin position="52"/>
        <end position="136"/>
    </location>
</feature>
<reference evidence="5 6" key="1">
    <citation type="journal article" date="2018" name="Science">
        <title>The opium poppy genome and morphinan production.</title>
        <authorList>
            <person name="Guo L."/>
            <person name="Winzer T."/>
            <person name="Yang X."/>
            <person name="Li Y."/>
            <person name="Ning Z."/>
            <person name="He Z."/>
            <person name="Teodor R."/>
            <person name="Lu Y."/>
            <person name="Bowser T.A."/>
            <person name="Graham I.A."/>
            <person name="Ye K."/>
        </authorList>
    </citation>
    <scope>NUCLEOTIDE SEQUENCE [LARGE SCALE GENOMIC DNA]</scope>
    <source>
        <strain evidence="6">cv. HN1</strain>
        <tissue evidence="5">Leaves</tissue>
    </source>
</reference>
<comment type="similarity">
    <text evidence="2">Belongs to the histone H2B family.</text>
</comment>
<feature type="compositionally biased region" description="Basic and acidic residues" evidence="3">
    <location>
        <begin position="115"/>
        <end position="128"/>
    </location>
</feature>
<dbReference type="EMBL" id="CM010723">
    <property type="protein sequence ID" value="RZC77095.1"/>
    <property type="molecule type" value="Genomic_DNA"/>
</dbReference>
<evidence type="ECO:0000256" key="1">
    <source>
        <dbReference type="ARBA" id="ARBA00002001"/>
    </source>
</evidence>
<dbReference type="Gramene" id="RZC77095">
    <property type="protein sequence ID" value="RZC77095"/>
    <property type="gene ID" value="C5167_003871"/>
</dbReference>
<dbReference type="Pfam" id="PF00125">
    <property type="entry name" value="Histone"/>
    <property type="match status" value="1"/>
</dbReference>
<keyword evidence="6" id="KW-1185">Reference proteome</keyword>
<dbReference type="GO" id="GO:0003677">
    <property type="term" value="F:DNA binding"/>
    <property type="evidence" value="ECO:0007669"/>
    <property type="project" value="InterPro"/>
</dbReference>
<dbReference type="InterPro" id="IPR009072">
    <property type="entry name" value="Histone-fold"/>
</dbReference>
<dbReference type="GO" id="GO:0030527">
    <property type="term" value="F:structural constituent of chromatin"/>
    <property type="evidence" value="ECO:0007669"/>
    <property type="project" value="InterPro"/>
</dbReference>
<dbReference type="GO" id="GO:0000786">
    <property type="term" value="C:nucleosome"/>
    <property type="evidence" value="ECO:0007669"/>
    <property type="project" value="InterPro"/>
</dbReference>
<dbReference type="Proteomes" id="UP000316621">
    <property type="component" value="Chromosome 9"/>
</dbReference>
<dbReference type="InterPro" id="IPR007125">
    <property type="entry name" value="H2A/H2B/H3"/>
</dbReference>
<evidence type="ECO:0000259" key="4">
    <source>
        <dbReference type="Pfam" id="PF00125"/>
    </source>
</evidence>
<dbReference type="GO" id="GO:0005634">
    <property type="term" value="C:nucleus"/>
    <property type="evidence" value="ECO:0007669"/>
    <property type="project" value="UniProtKB-ARBA"/>
</dbReference>
<protein>
    <recommendedName>
        <fullName evidence="4">Core Histone H2A/H2B/H3 domain-containing protein</fullName>
    </recommendedName>
</protein>
<evidence type="ECO:0000313" key="6">
    <source>
        <dbReference type="Proteomes" id="UP000316621"/>
    </source>
</evidence>
<evidence type="ECO:0000313" key="5">
    <source>
        <dbReference type="EMBL" id="RZC77095.1"/>
    </source>
</evidence>
<dbReference type="AlphaFoldDB" id="A0A4Y7KYU1"/>
<dbReference type="FunFam" id="1.10.20.10:FF:000043">
    <property type="entry name" value="Histone H2B"/>
    <property type="match status" value="1"/>
</dbReference>
<dbReference type="InterPro" id="IPR000558">
    <property type="entry name" value="Histone_H2B"/>
</dbReference>
<comment type="function">
    <text evidence="1">Core component of nucleosome. Nucleosomes wrap and compact DNA into chromatin, limiting DNA accessibility to the cellular machineries which require DNA as a template. Histones thereby play a central role in transcription regulation, DNA repair, DNA replication and chromosomal stability. DNA accessibility is regulated via a complex set of post-translational modifications of histones, also called histone code, and nucleosome remodeling.</text>
</comment>
<dbReference type="SUPFAM" id="SSF47113">
    <property type="entry name" value="Histone-fold"/>
    <property type="match status" value="1"/>
</dbReference>
<dbReference type="OMA" id="KDYTGHM"/>
<dbReference type="SMART" id="SM00427">
    <property type="entry name" value="H2B"/>
    <property type="match status" value="1"/>
</dbReference>
<dbReference type="Gene3D" id="1.10.20.10">
    <property type="entry name" value="Histone, subunit A"/>
    <property type="match status" value="1"/>
</dbReference>
<dbReference type="PRINTS" id="PR00621">
    <property type="entry name" value="HISTONEH2B"/>
</dbReference>
<dbReference type="OrthoDB" id="1913820at2759"/>
<name>A0A4Y7KYU1_PAPSO</name>
<dbReference type="CDD" id="cd22910">
    <property type="entry name" value="HFD_H2B"/>
    <property type="match status" value="1"/>
</dbReference>
<evidence type="ECO:0000256" key="2">
    <source>
        <dbReference type="ARBA" id="ARBA00006846"/>
    </source>
</evidence>
<feature type="domain" description="Core Histone H2A/H2B/H3" evidence="4">
    <location>
        <begin position="124"/>
        <end position="207"/>
    </location>
</feature>
<dbReference type="GO" id="GO:0046982">
    <property type="term" value="F:protein heterodimerization activity"/>
    <property type="evidence" value="ECO:0007669"/>
    <property type="project" value="InterPro"/>
</dbReference>
<dbReference type="STRING" id="3469.A0A4Y7KYU1"/>